<dbReference type="AlphaFoldDB" id="A0AAD7BM72"/>
<reference evidence="1" key="1">
    <citation type="submission" date="2023-03" db="EMBL/GenBank/DDBJ databases">
        <title>Massive genome expansion in bonnet fungi (Mycena s.s.) driven by repeated elements and novel gene families across ecological guilds.</title>
        <authorList>
            <consortium name="Lawrence Berkeley National Laboratory"/>
            <person name="Harder C.B."/>
            <person name="Miyauchi S."/>
            <person name="Viragh M."/>
            <person name="Kuo A."/>
            <person name="Thoen E."/>
            <person name="Andreopoulos B."/>
            <person name="Lu D."/>
            <person name="Skrede I."/>
            <person name="Drula E."/>
            <person name="Henrissat B."/>
            <person name="Morin E."/>
            <person name="Kohler A."/>
            <person name="Barry K."/>
            <person name="LaButti K."/>
            <person name="Morin E."/>
            <person name="Salamov A."/>
            <person name="Lipzen A."/>
            <person name="Mereny Z."/>
            <person name="Hegedus B."/>
            <person name="Baldrian P."/>
            <person name="Stursova M."/>
            <person name="Weitz H."/>
            <person name="Taylor A."/>
            <person name="Grigoriev I.V."/>
            <person name="Nagy L.G."/>
            <person name="Martin F."/>
            <person name="Kauserud H."/>
        </authorList>
    </citation>
    <scope>NUCLEOTIDE SEQUENCE</scope>
    <source>
        <strain evidence="1">CBHHK067</strain>
    </source>
</reference>
<evidence type="ECO:0000313" key="2">
    <source>
        <dbReference type="Proteomes" id="UP001221757"/>
    </source>
</evidence>
<dbReference type="Proteomes" id="UP001221757">
    <property type="component" value="Unassembled WGS sequence"/>
</dbReference>
<gene>
    <name evidence="1" type="ORF">B0H17DRAFT_1151143</name>
</gene>
<comment type="caution">
    <text evidence="1">The sequence shown here is derived from an EMBL/GenBank/DDBJ whole genome shotgun (WGS) entry which is preliminary data.</text>
</comment>
<protein>
    <submittedName>
        <fullName evidence="1">Uncharacterized protein</fullName>
    </submittedName>
</protein>
<evidence type="ECO:0000313" key="1">
    <source>
        <dbReference type="EMBL" id="KAJ7625412.1"/>
    </source>
</evidence>
<accession>A0AAD7BM72</accession>
<name>A0AAD7BM72_MYCRO</name>
<proteinExistence type="predicted"/>
<dbReference type="EMBL" id="JARKIE010000596">
    <property type="protein sequence ID" value="KAJ7625412.1"/>
    <property type="molecule type" value="Genomic_DNA"/>
</dbReference>
<organism evidence="1 2">
    <name type="scientific">Mycena rosella</name>
    <name type="common">Pink bonnet</name>
    <name type="synonym">Agaricus rosellus</name>
    <dbReference type="NCBI Taxonomy" id="1033263"/>
    <lineage>
        <taxon>Eukaryota</taxon>
        <taxon>Fungi</taxon>
        <taxon>Dikarya</taxon>
        <taxon>Basidiomycota</taxon>
        <taxon>Agaricomycotina</taxon>
        <taxon>Agaricomycetes</taxon>
        <taxon>Agaricomycetidae</taxon>
        <taxon>Agaricales</taxon>
        <taxon>Marasmiineae</taxon>
        <taxon>Mycenaceae</taxon>
        <taxon>Mycena</taxon>
    </lineage>
</organism>
<sequence>MADSGRGYGSGPGSSSPYVDLWGWYTDPTLPEPWSTDWDDWGGLCPLFEDTVDGKFKIEKLFKDTFDVPGTVEPLAYITGTCQEILLFAAGARYYLWSHGNLAVHHMEFASPKEFMDHILQDDDNLPKIDIQMRPGGNLSWW</sequence>
<keyword evidence="2" id="KW-1185">Reference proteome</keyword>